<proteinExistence type="predicted"/>
<dbReference type="EMBL" id="AP024484">
    <property type="protein sequence ID" value="BCS84411.1"/>
    <property type="molecule type" value="Genomic_DNA"/>
</dbReference>
<sequence length="117" mass="12593">MTVSTSCKMAPSDNPGDTVAASVFEPVDTSVHAAKSKNDTTNIKNIKDSIDIFFVGDGSTKHNLQLVSYPSKKDTATYYKGKHLKVTGNADFGHVVRIGFYHLPTGDSIVTSVTEVK</sequence>
<protein>
    <recommendedName>
        <fullName evidence="3">Lipoprotein</fullName>
    </recommendedName>
</protein>
<evidence type="ECO:0000313" key="1">
    <source>
        <dbReference type="EMBL" id="BCS84411.1"/>
    </source>
</evidence>
<gene>
    <name evidence="1" type="ORF">prwr041_03040</name>
</gene>
<reference evidence="1 2" key="1">
    <citation type="journal article" date="2022" name="Int. J. Syst. Evol. Microbiol.">
        <title>Prevotella herbatica sp. nov., a plant polysaccharide-decomposing anaerobic bacterium isolated from a methanogenic reactor.</title>
        <authorList>
            <person name="Uek A."/>
            <person name="Tonouchi A."/>
            <person name="Kaku N."/>
            <person name="Ueki K."/>
        </authorList>
    </citation>
    <scope>NUCLEOTIDE SEQUENCE [LARGE SCALE GENOMIC DNA]</scope>
    <source>
        <strain evidence="1 2">WR041</strain>
    </source>
</reference>
<evidence type="ECO:0008006" key="3">
    <source>
        <dbReference type="Google" id="ProtNLM"/>
    </source>
</evidence>
<organism evidence="1 2">
    <name type="scientific">Prevotella herbatica</name>
    <dbReference type="NCBI Taxonomy" id="2801997"/>
    <lineage>
        <taxon>Bacteria</taxon>
        <taxon>Pseudomonadati</taxon>
        <taxon>Bacteroidota</taxon>
        <taxon>Bacteroidia</taxon>
        <taxon>Bacteroidales</taxon>
        <taxon>Prevotellaceae</taxon>
        <taxon>Prevotella</taxon>
    </lineage>
</organism>
<name>A0ABM7NV82_9BACT</name>
<accession>A0ABM7NV82</accession>
<keyword evidence="2" id="KW-1185">Reference proteome</keyword>
<dbReference type="Proteomes" id="UP001319045">
    <property type="component" value="Chromosome"/>
</dbReference>
<evidence type="ECO:0000313" key="2">
    <source>
        <dbReference type="Proteomes" id="UP001319045"/>
    </source>
</evidence>